<organism evidence="2 3">
    <name type="scientific">Cavenderia fasciculata</name>
    <name type="common">Slime mold</name>
    <name type="synonym">Dictyostelium fasciculatum</name>
    <dbReference type="NCBI Taxonomy" id="261658"/>
    <lineage>
        <taxon>Eukaryota</taxon>
        <taxon>Amoebozoa</taxon>
        <taxon>Evosea</taxon>
        <taxon>Eumycetozoa</taxon>
        <taxon>Dictyostelia</taxon>
        <taxon>Acytosteliales</taxon>
        <taxon>Cavenderiaceae</taxon>
        <taxon>Cavenderia</taxon>
    </lineage>
</organism>
<sequence>MSFKYQDGIGNLAPNFPIPPTSTPDNVTIDEKKKKKKKDKKKRSSSLSAPYFEPGEFVKGLPDEKDYVYNYDNVIDVQVDTEKQWTEATLANYLKDAGFVRGSLDGYQYKKSRSNIIPLFIHFTNKILFQAGKHHNNGVFQVGGENSKVVREEFVEAFSFIGSDVLGKMGTRLPPPYCMMATLLVVAGYTMGFPNYCQGRLADTIKHTLVKFNLEIPRNHQDLAIKTQYHYNRYFSMVDKQRMVEWDKSNLTNYLKYNLIGQYSTTRYPPTEENYERIIAMSKMIMIEVFFNNYNNEDKPVDDTDSVEVVLCKMGHMVYKYWAKQDEWAHDMRIRVLVVTLLAFQTGLVNYFFPPLIPDYIKSVVLDY</sequence>
<feature type="compositionally biased region" description="Basic residues" evidence="1">
    <location>
        <begin position="33"/>
        <end position="44"/>
    </location>
</feature>
<evidence type="ECO:0000313" key="2">
    <source>
        <dbReference type="EMBL" id="EGG13440.1"/>
    </source>
</evidence>
<evidence type="ECO:0000313" key="3">
    <source>
        <dbReference type="Proteomes" id="UP000007797"/>
    </source>
</evidence>
<feature type="region of interest" description="Disordered" evidence="1">
    <location>
        <begin position="1"/>
        <end position="47"/>
    </location>
</feature>
<dbReference type="RefSeq" id="XP_004350144.1">
    <property type="nucleotide sequence ID" value="XM_004350094.1"/>
</dbReference>
<dbReference type="KEGG" id="dfa:DFA_11201"/>
<proteinExistence type="predicted"/>
<dbReference type="AlphaFoldDB" id="F4QFD3"/>
<dbReference type="EMBL" id="GL883029">
    <property type="protein sequence ID" value="EGG13440.1"/>
    <property type="molecule type" value="Genomic_DNA"/>
</dbReference>
<keyword evidence="3" id="KW-1185">Reference proteome</keyword>
<dbReference type="Proteomes" id="UP000007797">
    <property type="component" value="Unassembled WGS sequence"/>
</dbReference>
<dbReference type="GeneID" id="14866523"/>
<gene>
    <name evidence="2" type="ORF">DFA_11201</name>
</gene>
<evidence type="ECO:0000256" key="1">
    <source>
        <dbReference type="SAM" id="MobiDB-lite"/>
    </source>
</evidence>
<protein>
    <submittedName>
        <fullName evidence="2">Uncharacterized protein</fullName>
    </submittedName>
</protein>
<name>F4QFD3_CACFS</name>
<accession>F4QFD3</accession>
<reference evidence="3" key="1">
    <citation type="journal article" date="2011" name="Genome Res.">
        <title>Phylogeny-wide analysis of social amoeba genomes highlights ancient origins for complex intercellular communication.</title>
        <authorList>
            <person name="Heidel A.J."/>
            <person name="Lawal H.M."/>
            <person name="Felder M."/>
            <person name="Schilde C."/>
            <person name="Helps N.R."/>
            <person name="Tunggal B."/>
            <person name="Rivero F."/>
            <person name="John U."/>
            <person name="Schleicher M."/>
            <person name="Eichinger L."/>
            <person name="Platzer M."/>
            <person name="Noegel A.A."/>
            <person name="Schaap P."/>
            <person name="Gloeckner G."/>
        </authorList>
    </citation>
    <scope>NUCLEOTIDE SEQUENCE [LARGE SCALE GENOMIC DNA]</scope>
    <source>
        <strain evidence="3">SH3</strain>
    </source>
</reference>